<comment type="caution">
    <text evidence="6">The sequence shown here is derived from an EMBL/GenBank/DDBJ whole genome shotgun (WGS) entry which is preliminary data.</text>
</comment>
<feature type="compositionally biased region" description="Polar residues" evidence="4">
    <location>
        <begin position="473"/>
        <end position="536"/>
    </location>
</feature>
<dbReference type="Proteomes" id="UP001154282">
    <property type="component" value="Unassembled WGS sequence"/>
</dbReference>
<feature type="compositionally biased region" description="Polar residues" evidence="4">
    <location>
        <begin position="700"/>
        <end position="720"/>
    </location>
</feature>
<organism evidence="6 7">
    <name type="scientific">Linum tenue</name>
    <dbReference type="NCBI Taxonomy" id="586396"/>
    <lineage>
        <taxon>Eukaryota</taxon>
        <taxon>Viridiplantae</taxon>
        <taxon>Streptophyta</taxon>
        <taxon>Embryophyta</taxon>
        <taxon>Tracheophyta</taxon>
        <taxon>Spermatophyta</taxon>
        <taxon>Magnoliopsida</taxon>
        <taxon>eudicotyledons</taxon>
        <taxon>Gunneridae</taxon>
        <taxon>Pentapetalae</taxon>
        <taxon>rosids</taxon>
        <taxon>fabids</taxon>
        <taxon>Malpighiales</taxon>
        <taxon>Linaceae</taxon>
        <taxon>Linum</taxon>
    </lineage>
</organism>
<keyword evidence="3" id="KW-0175">Coiled coil</keyword>
<keyword evidence="1 2" id="KW-0103">Bromodomain</keyword>
<dbReference type="PANTHER" id="PTHR47809">
    <property type="entry name" value="DNA-BINDING BROMODOMAIN-CONTAINING PROTEIN"/>
    <property type="match status" value="1"/>
</dbReference>
<proteinExistence type="predicted"/>
<reference evidence="6" key="1">
    <citation type="submission" date="2022-08" db="EMBL/GenBank/DDBJ databases">
        <authorList>
            <person name="Gutierrez-Valencia J."/>
        </authorList>
    </citation>
    <scope>NUCLEOTIDE SEQUENCE</scope>
</reference>
<name>A0AAV0H6G9_9ROSI</name>
<sequence length="1149" mass="126919">MKTRRKRAAPKAKAKSVQKKKAPAAAPPIPVPASPEDRTGIETLAAATEAFAAAAAPPPPTASGGLNATKKAFLNLVGQIAQESIRPEKTSDVGHHGIRSRNRFSSSPSSSSSGDDNSFRVHGGNSGMVEQGIDWRGDMSGRKRGGPTKGDAVHIGSSLQVIKKIMDMDEAASFSAPVDPVPLGFANRIDIPMDFGTICSNLQNGFKYLNSDDVYKDVECIWAHCLKYNKKGDYIVYLMKRVKKKFLKYWTSAGLRTEMQKPTGQHEFLTSNGHMMGHVSISPSSYDHRAQVKPSSYSHHAQVPPSSYNQHMPPSSYSYRTQVPPSSYDHHSQVPPSIYDHHSQSQVHPSSYSQQAHVPPSSYRHLAHIRPSSYSHQAELPPSSYSHQAEFPPSSYNHQTEVPPSSYNHQSPAHRPSGYSHQSLAQVHPSGYSHQAQGTPSSFNHHVQVPPSSLNQKTHVPPSNYDNQAEVPPSSSNHQARVPTSSYSHEVQELPSSYNHHSQLHLSSYREQAQVPPSSYNHHSQLPQLQPTTNDSPKLPELQPRTNAEDAGSLDSPFVDSVRKRKKDSARDPIMAKSSHSKHQPKSTLHYLRRRDKSPSKRQQSMSLVQENDVARPPDELLGRSDLGQNGLASTDAVIPIETNQSQLQPQQPPVGYSHEHVSQIPNGNIGQPQHSEWFASASHAGDVNGLVRDGRQDEGCSNNCPLETATSSFQQSPSQHYEDHSSPGSLKQAVPRLGKRKRDLPYRRAAWDTPDGSKMVVPLNDLGQAFGPEGRKLASFLGTLVRDGNLAPVTLVHWSRVPKENKETMWLMVQAKFEIDPVLGKSWVMKSLSTKWRNWKAALKADYFSYKTDEERMRNLDKRVLPDQWPVLISYWNKEEVQLYAARQKANRANLKGGHTSGSKSYATLREEERAKRADGKAPTRAELYVLTHTRKDGNPVSEKAAEVIAKLQEKASEKQQESEASDSSRDTFCEVMGEEKNSHVRMCGLGPTPNTLFGRKCGHIQFAKMAMDAKKQADDEANKVYQKVEVIEQKYNCMEAQIARMNANMELMLGKMGVPPVTSISAHSDQVDKHTAARQNPHQAEKPSSASSSSHGADQVIHRQANSSRSQYRVPASLLGGISPRFGKCKLVEAPDEGLDAVASTGN</sequence>
<dbReference type="InterPro" id="IPR036427">
    <property type="entry name" value="Bromodomain-like_sf"/>
</dbReference>
<feature type="compositionally biased region" description="Basic and acidic residues" evidence="4">
    <location>
        <begin position="613"/>
        <end position="623"/>
    </location>
</feature>
<feature type="compositionally biased region" description="Polar residues" evidence="4">
    <location>
        <begin position="432"/>
        <end position="458"/>
    </location>
</feature>
<keyword evidence="7" id="KW-1185">Reference proteome</keyword>
<feature type="compositionally biased region" description="Basic residues" evidence="4">
    <location>
        <begin position="579"/>
        <end position="596"/>
    </location>
</feature>
<dbReference type="Pfam" id="PF03004">
    <property type="entry name" value="Transposase_24"/>
    <property type="match status" value="1"/>
</dbReference>
<feature type="compositionally biased region" description="Polar residues" evidence="4">
    <location>
        <begin position="344"/>
        <end position="356"/>
    </location>
</feature>
<feature type="compositionally biased region" description="Polar residues" evidence="4">
    <location>
        <begin position="394"/>
        <end position="411"/>
    </location>
</feature>
<feature type="region of interest" description="Disordered" evidence="4">
    <location>
        <begin position="895"/>
        <end position="922"/>
    </location>
</feature>
<feature type="region of interest" description="Disordered" evidence="4">
    <location>
        <begin position="694"/>
        <end position="750"/>
    </location>
</feature>
<feature type="region of interest" description="Disordered" evidence="4">
    <location>
        <begin position="1065"/>
        <end position="1115"/>
    </location>
</feature>
<accession>A0AAV0H6G9</accession>
<evidence type="ECO:0000313" key="6">
    <source>
        <dbReference type="EMBL" id="CAI0380817.1"/>
    </source>
</evidence>
<feature type="region of interest" description="Disordered" evidence="4">
    <location>
        <begin position="85"/>
        <end position="151"/>
    </location>
</feature>
<feature type="compositionally biased region" description="Basic residues" evidence="4">
    <location>
        <begin position="1"/>
        <end position="22"/>
    </location>
</feature>
<dbReference type="EMBL" id="CAMGYJ010000002">
    <property type="protein sequence ID" value="CAI0380817.1"/>
    <property type="molecule type" value="Genomic_DNA"/>
</dbReference>
<feature type="compositionally biased region" description="Polar residues" evidence="4">
    <location>
        <begin position="293"/>
        <end position="325"/>
    </location>
</feature>
<dbReference type="PROSITE" id="PS50014">
    <property type="entry name" value="BROMODOMAIN_2"/>
    <property type="match status" value="1"/>
</dbReference>
<feature type="compositionally biased region" description="Low complexity" evidence="4">
    <location>
        <begin position="103"/>
        <end position="116"/>
    </location>
</feature>
<dbReference type="Gene3D" id="1.20.920.10">
    <property type="entry name" value="Bromodomain-like"/>
    <property type="match status" value="1"/>
</dbReference>
<dbReference type="InterPro" id="IPR001487">
    <property type="entry name" value="Bromodomain"/>
</dbReference>
<feature type="region of interest" description="Disordered" evidence="4">
    <location>
        <begin position="280"/>
        <end position="631"/>
    </location>
</feature>
<feature type="domain" description="Bromo" evidence="5">
    <location>
        <begin position="189"/>
        <end position="236"/>
    </location>
</feature>
<evidence type="ECO:0000256" key="4">
    <source>
        <dbReference type="SAM" id="MobiDB-lite"/>
    </source>
</evidence>
<feature type="compositionally biased region" description="Basic and acidic residues" evidence="4">
    <location>
        <begin position="910"/>
        <end position="922"/>
    </location>
</feature>
<evidence type="ECO:0000256" key="1">
    <source>
        <dbReference type="ARBA" id="ARBA00023117"/>
    </source>
</evidence>
<dbReference type="Pfam" id="PF00439">
    <property type="entry name" value="Bromodomain"/>
    <property type="match status" value="1"/>
</dbReference>
<evidence type="ECO:0000259" key="5">
    <source>
        <dbReference type="PROSITE" id="PS50014"/>
    </source>
</evidence>
<evidence type="ECO:0000256" key="2">
    <source>
        <dbReference type="PROSITE-ProRule" id="PRU00035"/>
    </source>
</evidence>
<dbReference type="PANTHER" id="PTHR47809:SF2">
    <property type="entry name" value="DNA-BINDING BROMODOMAIN-CONTAINING PROTEIN"/>
    <property type="match status" value="1"/>
</dbReference>
<feature type="coiled-coil region" evidence="3">
    <location>
        <begin position="1016"/>
        <end position="1050"/>
    </location>
</feature>
<feature type="region of interest" description="Disordered" evidence="4">
    <location>
        <begin position="1"/>
        <end position="45"/>
    </location>
</feature>
<dbReference type="SMART" id="SM00297">
    <property type="entry name" value="BROMO"/>
    <property type="match status" value="1"/>
</dbReference>
<feature type="compositionally biased region" description="Basic and acidic residues" evidence="4">
    <location>
        <begin position="85"/>
        <end position="95"/>
    </location>
</feature>
<feature type="compositionally biased region" description="Polar residues" evidence="4">
    <location>
        <begin position="601"/>
        <end position="610"/>
    </location>
</feature>
<dbReference type="AlphaFoldDB" id="A0AAV0H6G9"/>
<protein>
    <recommendedName>
        <fullName evidence="5">Bromo domain-containing protein</fullName>
    </recommendedName>
</protein>
<dbReference type="InterPro" id="IPR004252">
    <property type="entry name" value="Probable_transposase_24"/>
</dbReference>
<evidence type="ECO:0000313" key="7">
    <source>
        <dbReference type="Proteomes" id="UP001154282"/>
    </source>
</evidence>
<gene>
    <name evidence="6" type="ORF">LITE_LOCUS2842</name>
</gene>
<dbReference type="SUPFAM" id="SSF47370">
    <property type="entry name" value="Bromodomain"/>
    <property type="match status" value="1"/>
</dbReference>
<evidence type="ECO:0000256" key="3">
    <source>
        <dbReference type="SAM" id="Coils"/>
    </source>
</evidence>